<organism evidence="2 3">
    <name type="scientific">Austropuccinia psidii MF-1</name>
    <dbReference type="NCBI Taxonomy" id="1389203"/>
    <lineage>
        <taxon>Eukaryota</taxon>
        <taxon>Fungi</taxon>
        <taxon>Dikarya</taxon>
        <taxon>Basidiomycota</taxon>
        <taxon>Pucciniomycotina</taxon>
        <taxon>Pucciniomycetes</taxon>
        <taxon>Pucciniales</taxon>
        <taxon>Sphaerophragmiaceae</taxon>
        <taxon>Austropuccinia</taxon>
    </lineage>
</organism>
<name>A0A9Q3CJL2_9BASI</name>
<dbReference type="EMBL" id="AVOT02007475">
    <property type="protein sequence ID" value="MBW0483990.1"/>
    <property type="molecule type" value="Genomic_DNA"/>
</dbReference>
<sequence>MNHSCIKVIGPRHHTMYSSKIDRSNILPFGQRPKVIITSASDCPRTYKKALISADKALWEVAIKKELQAMNDLRLDFNKTYSPTGRLNSLQTLIAFAASRNLEFHQADVKSALQNAPLTETVFLSIPQGLNLDQRKCFLKLNKEIYVLKQVPLARYERLRKWLLKSRFSS</sequence>
<dbReference type="Proteomes" id="UP000765509">
    <property type="component" value="Unassembled WGS sequence"/>
</dbReference>
<feature type="domain" description="Reverse transcriptase Ty1/copia-type" evidence="1">
    <location>
        <begin position="75"/>
        <end position="169"/>
    </location>
</feature>
<dbReference type="Pfam" id="PF07727">
    <property type="entry name" value="RVT_2"/>
    <property type="match status" value="1"/>
</dbReference>
<evidence type="ECO:0000313" key="2">
    <source>
        <dbReference type="EMBL" id="MBW0483990.1"/>
    </source>
</evidence>
<comment type="caution">
    <text evidence="2">The sequence shown here is derived from an EMBL/GenBank/DDBJ whole genome shotgun (WGS) entry which is preliminary data.</text>
</comment>
<gene>
    <name evidence="2" type="ORF">O181_023705</name>
</gene>
<reference evidence="2" key="1">
    <citation type="submission" date="2021-03" db="EMBL/GenBank/DDBJ databases">
        <title>Draft genome sequence of rust myrtle Austropuccinia psidii MF-1, a brazilian biotype.</title>
        <authorList>
            <person name="Quecine M.C."/>
            <person name="Pachon D.M.R."/>
            <person name="Bonatelli M.L."/>
            <person name="Correr F.H."/>
            <person name="Franceschini L.M."/>
            <person name="Leite T.F."/>
            <person name="Margarido G.R.A."/>
            <person name="Almeida C.A."/>
            <person name="Ferrarezi J.A."/>
            <person name="Labate C.A."/>
        </authorList>
    </citation>
    <scope>NUCLEOTIDE SEQUENCE</scope>
    <source>
        <strain evidence="2">MF-1</strain>
    </source>
</reference>
<proteinExistence type="predicted"/>
<evidence type="ECO:0000259" key="1">
    <source>
        <dbReference type="Pfam" id="PF07727"/>
    </source>
</evidence>
<evidence type="ECO:0000313" key="3">
    <source>
        <dbReference type="Proteomes" id="UP000765509"/>
    </source>
</evidence>
<protein>
    <recommendedName>
        <fullName evidence="1">Reverse transcriptase Ty1/copia-type domain-containing protein</fullName>
    </recommendedName>
</protein>
<keyword evidence="3" id="KW-1185">Reference proteome</keyword>
<dbReference type="AlphaFoldDB" id="A0A9Q3CJL2"/>
<accession>A0A9Q3CJL2</accession>
<dbReference type="InterPro" id="IPR013103">
    <property type="entry name" value="RVT_2"/>
</dbReference>